<dbReference type="GO" id="GO:2001295">
    <property type="term" value="P:malonyl-CoA biosynthetic process"/>
    <property type="evidence" value="ECO:0007669"/>
    <property type="project" value="UniProtKB-UniPathway"/>
</dbReference>
<reference evidence="12" key="1">
    <citation type="submission" date="2019-08" db="EMBL/GenBank/DDBJ databases">
        <authorList>
            <person name="Kucharzyk K."/>
            <person name="Murdoch R.W."/>
            <person name="Higgins S."/>
            <person name="Loffler F."/>
        </authorList>
    </citation>
    <scope>NUCLEOTIDE SEQUENCE</scope>
</reference>
<feature type="domain" description="CoA carboxyltransferase C-terminal" evidence="11">
    <location>
        <begin position="1"/>
        <end position="127"/>
    </location>
</feature>
<keyword evidence="4 12" id="KW-0808">Transferase</keyword>
<evidence type="ECO:0000256" key="9">
    <source>
        <dbReference type="ARBA" id="ARBA00023160"/>
    </source>
</evidence>
<dbReference type="InterPro" id="IPR001095">
    <property type="entry name" value="Acetyl_CoA_COase_a_su"/>
</dbReference>
<protein>
    <recommendedName>
        <fullName evidence="2">acetyl-CoA carboxytransferase</fullName>
        <ecNumber evidence="2">2.1.3.15</ecNumber>
    </recommendedName>
</protein>
<dbReference type="EC" id="2.1.3.15" evidence="2"/>
<keyword evidence="5" id="KW-0547">Nucleotide-binding</keyword>
<keyword evidence="3" id="KW-0444">Lipid biosynthesis</keyword>
<keyword evidence="8" id="KW-0443">Lipid metabolism</keyword>
<evidence type="ECO:0000256" key="10">
    <source>
        <dbReference type="ARBA" id="ARBA00049152"/>
    </source>
</evidence>
<evidence type="ECO:0000256" key="2">
    <source>
        <dbReference type="ARBA" id="ARBA00011883"/>
    </source>
</evidence>
<keyword evidence="6" id="KW-0276">Fatty acid metabolism</keyword>
<evidence type="ECO:0000256" key="8">
    <source>
        <dbReference type="ARBA" id="ARBA00023098"/>
    </source>
</evidence>
<proteinExistence type="predicted"/>
<evidence type="ECO:0000256" key="3">
    <source>
        <dbReference type="ARBA" id="ARBA00022516"/>
    </source>
</evidence>
<gene>
    <name evidence="12" type="primary">accA_16</name>
    <name evidence="12" type="ORF">SDC9_110394</name>
</gene>
<dbReference type="InterPro" id="IPR011763">
    <property type="entry name" value="COA_CT_C"/>
</dbReference>
<dbReference type="GO" id="GO:0016743">
    <property type="term" value="F:carboxyl- or carbamoyltransferase activity"/>
    <property type="evidence" value="ECO:0007669"/>
    <property type="project" value="InterPro"/>
</dbReference>
<dbReference type="PANTHER" id="PTHR42853">
    <property type="entry name" value="ACETYL-COENZYME A CARBOXYLASE CARBOXYL TRANSFERASE SUBUNIT ALPHA"/>
    <property type="match status" value="1"/>
</dbReference>
<name>A0A645BNZ2_9ZZZZ</name>
<evidence type="ECO:0000256" key="6">
    <source>
        <dbReference type="ARBA" id="ARBA00022832"/>
    </source>
</evidence>
<dbReference type="GO" id="GO:0009317">
    <property type="term" value="C:acetyl-CoA carboxylase complex"/>
    <property type="evidence" value="ECO:0007669"/>
    <property type="project" value="InterPro"/>
</dbReference>
<sequence>MDAEAKGQGRVIAEHLRAMATVKTPCISIIIGEGGSGGALALSLSDRLIMLENSYFSVISPEGAASILFKDSSMASEAAKNLKLTASDLKGFHLVDAVIREQSGFSRTQMDESVDEIRKAIRVALKRLTRIPPDRLVENRQQKFLNMRGF</sequence>
<evidence type="ECO:0000256" key="1">
    <source>
        <dbReference type="ARBA" id="ARBA00004956"/>
    </source>
</evidence>
<dbReference type="PANTHER" id="PTHR42853:SF3">
    <property type="entry name" value="ACETYL-COENZYME A CARBOXYLASE CARBOXYL TRANSFERASE SUBUNIT ALPHA, CHLOROPLASTIC"/>
    <property type="match status" value="1"/>
</dbReference>
<keyword evidence="7" id="KW-0067">ATP-binding</keyword>
<accession>A0A645BNZ2</accession>
<organism evidence="12">
    <name type="scientific">bioreactor metagenome</name>
    <dbReference type="NCBI Taxonomy" id="1076179"/>
    <lineage>
        <taxon>unclassified sequences</taxon>
        <taxon>metagenomes</taxon>
        <taxon>ecological metagenomes</taxon>
    </lineage>
</organism>
<comment type="pathway">
    <text evidence="1">Lipid metabolism; malonyl-CoA biosynthesis; malonyl-CoA from acetyl-CoA: step 1/1.</text>
</comment>
<dbReference type="EMBL" id="VSSQ01019457">
    <property type="protein sequence ID" value="MPM63514.1"/>
    <property type="molecule type" value="Genomic_DNA"/>
</dbReference>
<comment type="catalytic activity">
    <reaction evidence="10">
        <text>N(6)-carboxybiotinyl-L-lysyl-[protein] + acetyl-CoA = N(6)-biotinyl-L-lysyl-[protein] + malonyl-CoA</text>
        <dbReference type="Rhea" id="RHEA:54728"/>
        <dbReference type="Rhea" id="RHEA-COMP:10505"/>
        <dbReference type="Rhea" id="RHEA-COMP:10506"/>
        <dbReference type="ChEBI" id="CHEBI:57288"/>
        <dbReference type="ChEBI" id="CHEBI:57384"/>
        <dbReference type="ChEBI" id="CHEBI:83144"/>
        <dbReference type="ChEBI" id="CHEBI:83145"/>
        <dbReference type="EC" id="2.1.3.15"/>
    </reaction>
</comment>
<evidence type="ECO:0000256" key="4">
    <source>
        <dbReference type="ARBA" id="ARBA00022679"/>
    </source>
</evidence>
<keyword evidence="12" id="KW-0436">Ligase</keyword>
<dbReference type="SUPFAM" id="SSF52096">
    <property type="entry name" value="ClpP/crotonase"/>
    <property type="match status" value="1"/>
</dbReference>
<dbReference type="UniPathway" id="UPA00655">
    <property type="reaction ID" value="UER00711"/>
</dbReference>
<dbReference type="Pfam" id="PF03255">
    <property type="entry name" value="ACCA"/>
    <property type="match status" value="1"/>
</dbReference>
<comment type="caution">
    <text evidence="12">The sequence shown here is derived from an EMBL/GenBank/DDBJ whole genome shotgun (WGS) entry which is preliminary data.</text>
</comment>
<dbReference type="AlphaFoldDB" id="A0A645BNZ2"/>
<evidence type="ECO:0000256" key="5">
    <source>
        <dbReference type="ARBA" id="ARBA00022741"/>
    </source>
</evidence>
<dbReference type="PROSITE" id="PS50989">
    <property type="entry name" value="COA_CT_CTER"/>
    <property type="match status" value="1"/>
</dbReference>
<dbReference type="PRINTS" id="PR01069">
    <property type="entry name" value="ACCCTRFRASEA"/>
</dbReference>
<evidence type="ECO:0000256" key="7">
    <source>
        <dbReference type="ARBA" id="ARBA00022840"/>
    </source>
</evidence>
<dbReference type="GO" id="GO:0005524">
    <property type="term" value="F:ATP binding"/>
    <property type="evidence" value="ECO:0007669"/>
    <property type="project" value="UniProtKB-KW"/>
</dbReference>
<keyword evidence="9" id="KW-0275">Fatty acid biosynthesis</keyword>
<evidence type="ECO:0000313" key="12">
    <source>
        <dbReference type="EMBL" id="MPM63514.1"/>
    </source>
</evidence>
<evidence type="ECO:0000259" key="11">
    <source>
        <dbReference type="PROSITE" id="PS50989"/>
    </source>
</evidence>
<dbReference type="InterPro" id="IPR029045">
    <property type="entry name" value="ClpP/crotonase-like_dom_sf"/>
</dbReference>
<dbReference type="Gene3D" id="3.90.226.10">
    <property type="entry name" value="2-enoyl-CoA Hydratase, Chain A, domain 1"/>
    <property type="match status" value="1"/>
</dbReference>
<dbReference type="GO" id="GO:0003989">
    <property type="term" value="F:acetyl-CoA carboxylase activity"/>
    <property type="evidence" value="ECO:0007669"/>
    <property type="project" value="InterPro"/>
</dbReference>
<dbReference type="GO" id="GO:0006633">
    <property type="term" value="P:fatty acid biosynthetic process"/>
    <property type="evidence" value="ECO:0007669"/>
    <property type="project" value="UniProtKB-KW"/>
</dbReference>